<feature type="region of interest" description="Disordered" evidence="1">
    <location>
        <begin position="672"/>
        <end position="749"/>
    </location>
</feature>
<dbReference type="InterPro" id="IPR032675">
    <property type="entry name" value="LRR_dom_sf"/>
</dbReference>
<dbReference type="Gene3D" id="3.80.10.10">
    <property type="entry name" value="Ribonuclease Inhibitor"/>
    <property type="match status" value="1"/>
</dbReference>
<dbReference type="AlphaFoldDB" id="I8U003"/>
<feature type="compositionally biased region" description="Polar residues" evidence="1">
    <location>
        <begin position="178"/>
        <end position="191"/>
    </location>
</feature>
<proteinExistence type="predicted"/>
<dbReference type="SUPFAM" id="SSF52047">
    <property type="entry name" value="RNI-like"/>
    <property type="match status" value="1"/>
</dbReference>
<dbReference type="EMBL" id="AKHY01000118">
    <property type="protein sequence ID" value="EIT80080.1"/>
    <property type="molecule type" value="Genomic_DNA"/>
</dbReference>
<evidence type="ECO:0000313" key="3">
    <source>
        <dbReference type="Proteomes" id="UP000002812"/>
    </source>
</evidence>
<organism evidence="2 3">
    <name type="scientific">Aspergillus oryzae (strain 3.042)</name>
    <name type="common">Yellow koji mold</name>
    <dbReference type="NCBI Taxonomy" id="1160506"/>
    <lineage>
        <taxon>Eukaryota</taxon>
        <taxon>Fungi</taxon>
        <taxon>Dikarya</taxon>
        <taxon>Ascomycota</taxon>
        <taxon>Pezizomycotina</taxon>
        <taxon>Eurotiomycetes</taxon>
        <taxon>Eurotiomycetidae</taxon>
        <taxon>Eurotiales</taxon>
        <taxon>Aspergillaceae</taxon>
        <taxon>Aspergillus</taxon>
        <taxon>Aspergillus subgen. Circumdati</taxon>
    </lineage>
</organism>
<feature type="compositionally biased region" description="Basic and acidic residues" evidence="1">
    <location>
        <begin position="1"/>
        <end position="12"/>
    </location>
</feature>
<feature type="compositionally biased region" description="Basic residues" evidence="1">
    <location>
        <begin position="211"/>
        <end position="220"/>
    </location>
</feature>
<feature type="compositionally biased region" description="Polar residues" evidence="1">
    <location>
        <begin position="104"/>
        <end position="114"/>
    </location>
</feature>
<reference evidence="2 3" key="1">
    <citation type="journal article" date="2012" name="Eukaryot. Cell">
        <title>Draft genome sequence of Aspergillus oryzae strain 3.042.</title>
        <authorList>
            <person name="Zhao G."/>
            <person name="Yao Y."/>
            <person name="Qi W."/>
            <person name="Wang C."/>
            <person name="Hou L."/>
            <person name="Zeng B."/>
            <person name="Cao X."/>
        </authorList>
    </citation>
    <scope>NUCLEOTIDE SEQUENCE [LARGE SCALE GENOMIC DNA]</scope>
    <source>
        <strain evidence="2 3">3.042</strain>
    </source>
</reference>
<dbReference type="Proteomes" id="UP000002812">
    <property type="component" value="Unassembled WGS sequence"/>
</dbReference>
<protein>
    <submittedName>
        <fullName evidence="2">Uncharacterized protein</fullName>
    </submittedName>
</protein>
<gene>
    <name evidence="2" type="ORF">Ao3042_03430</name>
</gene>
<feature type="region of interest" description="Disordered" evidence="1">
    <location>
        <begin position="88"/>
        <end position="242"/>
    </location>
</feature>
<reference evidence="3" key="2">
    <citation type="submission" date="2012-06" db="EMBL/GenBank/DDBJ databases">
        <title>Comparative genomic analyses of Aspergillus oryzae 3.042 and A. oryzae RIB40 for soy-sauce fermentation.</title>
        <authorList>
            <person name="Zhao G."/>
            <person name="Hou L."/>
            <person name="Wang C."/>
            <person name="Cao X."/>
        </authorList>
    </citation>
    <scope>NUCLEOTIDE SEQUENCE [LARGE SCALE GENOMIC DNA]</scope>
    <source>
        <strain evidence="3">3.042</strain>
    </source>
</reference>
<feature type="region of interest" description="Disordered" evidence="1">
    <location>
        <begin position="1"/>
        <end position="54"/>
    </location>
</feature>
<evidence type="ECO:0000256" key="1">
    <source>
        <dbReference type="SAM" id="MobiDB-lite"/>
    </source>
</evidence>
<evidence type="ECO:0000313" key="2">
    <source>
        <dbReference type="EMBL" id="EIT80080.1"/>
    </source>
</evidence>
<dbReference type="HOGENOM" id="CLU_019222_0_0_1"/>
<name>I8U003_ASPO3</name>
<comment type="caution">
    <text evidence="2">The sequence shown here is derived from an EMBL/GenBank/DDBJ whole genome shotgun (WGS) entry which is preliminary data.</text>
</comment>
<feature type="compositionally biased region" description="Basic and acidic residues" evidence="1">
    <location>
        <begin position="737"/>
        <end position="746"/>
    </location>
</feature>
<sequence>MSRDGSDRDSAWSKDSLGGCLWRRGSYTGGDIDGPERAADDGGMAGRGTCLPSSSRSSAVAFADHVQFNNSLLRPSFFVGRTSPLAMASSIGSSHRRPFKQSRPVRSSRTQVQSYHEESSSEDRLDEDLNSDHEQSRRLSLSLRPRDLNRMPVSYREDSTDDNFEGGASDVEPETSVPVETSNRTYSLTEPSSYRNSRRPRRKRTVETRSQTKRSKRTSNNKRLELGRPLNKRRKVEEDTSPLVGSGVIPPWQALPYHILFDIFYSAAYPLVDEKTATRNSSVQWLVNVSLLCRTFHEPAMAALYHCPPLIPPAKAHGLLNLLSKPQESLSTNYVNKIRELHIDAEILLSYKSGPTLGYFELPRLIDRAPQVKTLRLYHSDDYVVGLPLWQRTKWAYPESLFTSLISSSIRLRSWDWNSRFMETNALLPFMMEKHLQASFSGLRELRLLHIASEDSDVDDPADVSNEREVVLATALKELPELHRLEFLECSIVNEHLLPNLSPTLTSLTINNCDEVTTSNFSAFLASHGQHLRDLALSHNRHLSLSFIVGLAQSCRSLEKFKMDISIHDLSSYHDVEPHFRELLNSSEVPTWPSTLQDIELIQLRKWDDTTADVFFTSLLDAAPELRNLRRLVISAILKIGWRDRASFREKWIGRLEKVFLRRSALPDATLSTIPRASRPPVPGSSTASIVGDNTTTRPDSLGSGFSTPSKRKSARLAQQKLSELEDDARLSASRRPTPDSDDNKKPLAIQGMCDVVMVRIDNQRPSETQFNEEDFLDDEVSGDEDWNGNDMDAGDTAHAW</sequence>
<dbReference type="OrthoDB" id="5395390at2759"/>
<feature type="compositionally biased region" description="Acidic residues" evidence="1">
    <location>
        <begin position="771"/>
        <end position="788"/>
    </location>
</feature>
<feature type="compositionally biased region" description="Polar residues" evidence="1">
    <location>
        <begin position="684"/>
        <end position="709"/>
    </location>
</feature>
<feature type="region of interest" description="Disordered" evidence="1">
    <location>
        <begin position="764"/>
        <end position="801"/>
    </location>
</feature>
<accession>I8U003</accession>